<gene>
    <name evidence="2" type="ORF">BCB44BAC_02353</name>
</gene>
<comment type="caution">
    <text evidence="2">The sequence shown here is derived from an EMBL/GenBank/DDBJ whole genome shotgun (WGS) entry which is preliminary data.</text>
</comment>
<feature type="chain" id="PRO_5043556063" evidence="1">
    <location>
        <begin position="22"/>
        <end position="138"/>
    </location>
</feature>
<evidence type="ECO:0000256" key="1">
    <source>
        <dbReference type="SAM" id="SignalP"/>
    </source>
</evidence>
<name>A0AAX2CHV4_9BACI</name>
<accession>A0AAX2CHV4</accession>
<keyword evidence="1" id="KW-0732">Signal</keyword>
<sequence>MFKKIGILSLLFFFLSTHALANTSKQIEVFDCQKGMVVQKQSLHAEIQHDAIQYAKSITGAFTNINVVPRSGYMIKIPLTKPVIITNQWIHTTIDEVLVLLPKNEKPYIMIYDDENHPHFYYVKGHPEILLKQLKVRT</sequence>
<dbReference type="Proteomes" id="UP000242164">
    <property type="component" value="Unassembled WGS sequence"/>
</dbReference>
<protein>
    <submittedName>
        <fullName evidence="2">Group-specific protein</fullName>
    </submittedName>
</protein>
<reference evidence="2 3" key="1">
    <citation type="submission" date="2016-08" db="EMBL/GenBank/DDBJ databases">
        <authorList>
            <person name="Loux V."/>
            <person name="Rue O."/>
        </authorList>
    </citation>
    <scope>NUCLEOTIDE SEQUENCE [LARGE SCALE GENOMIC DNA]</scope>
    <source>
        <strain evidence="2 3">AFSSA_08CEB44bac</strain>
    </source>
</reference>
<dbReference type="GeneID" id="33897252"/>
<evidence type="ECO:0000313" key="3">
    <source>
        <dbReference type="Proteomes" id="UP000242164"/>
    </source>
</evidence>
<proteinExistence type="predicted"/>
<evidence type="ECO:0000313" key="2">
    <source>
        <dbReference type="EMBL" id="SCL94308.1"/>
    </source>
</evidence>
<dbReference type="AlphaFoldDB" id="A0AAX2CHV4"/>
<feature type="signal peptide" evidence="1">
    <location>
        <begin position="1"/>
        <end position="21"/>
    </location>
</feature>
<organism evidence="2 3">
    <name type="scientific">Bacillus cytotoxicus</name>
    <dbReference type="NCBI Taxonomy" id="580165"/>
    <lineage>
        <taxon>Bacteria</taxon>
        <taxon>Bacillati</taxon>
        <taxon>Bacillota</taxon>
        <taxon>Bacilli</taxon>
        <taxon>Bacillales</taxon>
        <taxon>Bacillaceae</taxon>
        <taxon>Bacillus</taxon>
        <taxon>Bacillus cereus group</taxon>
    </lineage>
</organism>
<dbReference type="EMBL" id="FMIK01000028">
    <property type="protein sequence ID" value="SCL94308.1"/>
    <property type="molecule type" value="Genomic_DNA"/>
</dbReference>
<dbReference type="RefSeq" id="WP_012094424.1">
    <property type="nucleotide sequence ID" value="NZ_CP024096.1"/>
</dbReference>